<dbReference type="EMBL" id="JAINDJ010000006">
    <property type="protein sequence ID" value="KAG9444318.1"/>
    <property type="molecule type" value="Genomic_DNA"/>
</dbReference>
<evidence type="ECO:0000259" key="1">
    <source>
        <dbReference type="Pfam" id="PF06068"/>
    </source>
</evidence>
<dbReference type="GO" id="GO:0005524">
    <property type="term" value="F:ATP binding"/>
    <property type="evidence" value="ECO:0007669"/>
    <property type="project" value="InterPro"/>
</dbReference>
<dbReference type="InterPro" id="IPR010339">
    <property type="entry name" value="TIP49_P-loop"/>
</dbReference>
<keyword evidence="3" id="KW-1185">Reference proteome</keyword>
<dbReference type="AlphaFoldDB" id="A0AAV7EAR9"/>
<feature type="domain" description="TIP49 P-loop" evidence="1">
    <location>
        <begin position="21"/>
        <end position="67"/>
    </location>
</feature>
<proteinExistence type="predicted"/>
<organism evidence="2 3">
    <name type="scientific">Aristolochia fimbriata</name>
    <name type="common">White veined hardy Dutchman's pipe vine</name>
    <dbReference type="NCBI Taxonomy" id="158543"/>
    <lineage>
        <taxon>Eukaryota</taxon>
        <taxon>Viridiplantae</taxon>
        <taxon>Streptophyta</taxon>
        <taxon>Embryophyta</taxon>
        <taxon>Tracheophyta</taxon>
        <taxon>Spermatophyta</taxon>
        <taxon>Magnoliopsida</taxon>
        <taxon>Magnoliidae</taxon>
        <taxon>Piperales</taxon>
        <taxon>Aristolochiaceae</taxon>
        <taxon>Aristolochia</taxon>
    </lineage>
</organism>
<evidence type="ECO:0000313" key="2">
    <source>
        <dbReference type="EMBL" id="KAG9444318.1"/>
    </source>
</evidence>
<gene>
    <name evidence="2" type="ORF">H6P81_015658</name>
</gene>
<sequence>MASAQTRGACAALGQARIRPSGKAIHMAAGFVGQVGAREAAGVVVDMIRQKKTIGQALPLTDPSGTTHFNQFIISGICWPPLCIVVETPM</sequence>
<evidence type="ECO:0000313" key="3">
    <source>
        <dbReference type="Proteomes" id="UP000825729"/>
    </source>
</evidence>
<protein>
    <recommendedName>
        <fullName evidence="1">TIP49 P-loop domain-containing protein</fullName>
    </recommendedName>
</protein>
<accession>A0AAV7EAR9</accession>
<dbReference type="Pfam" id="PF06068">
    <property type="entry name" value="TIP49"/>
    <property type="match status" value="1"/>
</dbReference>
<dbReference type="Proteomes" id="UP000825729">
    <property type="component" value="Unassembled WGS sequence"/>
</dbReference>
<comment type="caution">
    <text evidence="2">The sequence shown here is derived from an EMBL/GenBank/DDBJ whole genome shotgun (WGS) entry which is preliminary data.</text>
</comment>
<name>A0AAV7EAR9_ARIFI</name>
<reference evidence="2 3" key="1">
    <citation type="submission" date="2021-07" db="EMBL/GenBank/DDBJ databases">
        <title>The Aristolochia fimbriata genome: insights into angiosperm evolution, floral development and chemical biosynthesis.</title>
        <authorList>
            <person name="Jiao Y."/>
        </authorList>
    </citation>
    <scope>NUCLEOTIDE SEQUENCE [LARGE SCALE GENOMIC DNA]</scope>
    <source>
        <strain evidence="2">IBCAS-2021</strain>
        <tissue evidence="2">Leaf</tissue>
    </source>
</reference>